<protein>
    <submittedName>
        <fullName evidence="2">Uncharacterized protein</fullName>
    </submittedName>
</protein>
<organism evidence="2 3">
    <name type="scientific">Cryomyces antarcticus</name>
    <dbReference type="NCBI Taxonomy" id="329879"/>
    <lineage>
        <taxon>Eukaryota</taxon>
        <taxon>Fungi</taxon>
        <taxon>Dikarya</taxon>
        <taxon>Ascomycota</taxon>
        <taxon>Pezizomycotina</taxon>
        <taxon>Dothideomycetes</taxon>
        <taxon>Dothideomycetes incertae sedis</taxon>
        <taxon>Cryomyces</taxon>
    </lineage>
</organism>
<feature type="region of interest" description="Disordered" evidence="1">
    <location>
        <begin position="312"/>
        <end position="376"/>
    </location>
</feature>
<proteinExistence type="predicted"/>
<dbReference type="EMBL" id="JAVRRA010008838">
    <property type="protein sequence ID" value="KAK5255316.1"/>
    <property type="molecule type" value="Genomic_DNA"/>
</dbReference>
<accession>A0ABR0LZ73</accession>
<feature type="compositionally biased region" description="Polar residues" evidence="1">
    <location>
        <begin position="312"/>
        <end position="326"/>
    </location>
</feature>
<feature type="non-terminal residue" evidence="2">
    <location>
        <position position="426"/>
    </location>
</feature>
<reference evidence="2 3" key="1">
    <citation type="submission" date="2023-08" db="EMBL/GenBank/DDBJ databases">
        <title>Black Yeasts Isolated from many extreme environments.</title>
        <authorList>
            <person name="Coleine C."/>
            <person name="Stajich J.E."/>
            <person name="Selbmann L."/>
        </authorList>
    </citation>
    <scope>NUCLEOTIDE SEQUENCE [LARGE SCALE GENOMIC DNA]</scope>
    <source>
        <strain evidence="2 3">CCFEE 536</strain>
    </source>
</reference>
<dbReference type="Proteomes" id="UP001357485">
    <property type="component" value="Unassembled WGS sequence"/>
</dbReference>
<evidence type="ECO:0000313" key="2">
    <source>
        <dbReference type="EMBL" id="KAK5255316.1"/>
    </source>
</evidence>
<gene>
    <name evidence="2" type="ORF">LTR16_004614</name>
</gene>
<sequence>MKSSTNLILQSTIDQPSADTQPTLTQVFHLQCPQDRGAELYALLAQIIGQYTEKETGMAEEAETDNASKVQRMADSLDELLLDGPETPTRAETSVDEVKNNKNCLYWVPESHGDLIAVASPSVLTTITGLTGCVLTVDHERRCVAISGGDNHSARRASAKLRNVERDIYRRMPVTHFVEIENTKLDALQMFRLNAKGVHRFLRRVLLPAGSKWQEELHRMCVTRLFEYKSARLDLDLYAIADHAVPTPTGTSSLPNIWDDIEFIDVGEEKVEDAQLERTAADTPITRPAGISMPPARVLVVDQWMQGLDNSELQSPPATGLSSSSGYIEGPRRAPSPNRIGRKRVPKGVFHSLNPSANQVAGRERSGKATSPTTAHGMPVIDRIEWNPNRSDVDDLAAIAGPSNVTAISQLAMPLIDIATEDITEP</sequence>
<evidence type="ECO:0000256" key="1">
    <source>
        <dbReference type="SAM" id="MobiDB-lite"/>
    </source>
</evidence>
<comment type="caution">
    <text evidence="2">The sequence shown here is derived from an EMBL/GenBank/DDBJ whole genome shotgun (WGS) entry which is preliminary data.</text>
</comment>
<evidence type="ECO:0000313" key="3">
    <source>
        <dbReference type="Proteomes" id="UP001357485"/>
    </source>
</evidence>
<keyword evidence="3" id="KW-1185">Reference proteome</keyword>
<name>A0ABR0LZ73_9PEZI</name>